<accession>A6NTD4</accession>
<dbReference type="GO" id="GO:0016787">
    <property type="term" value="F:hydrolase activity"/>
    <property type="evidence" value="ECO:0007669"/>
    <property type="project" value="UniProtKB-KW"/>
</dbReference>
<organism evidence="2 3">
    <name type="scientific">Pseudoflavonifractor capillosus ATCC 29799</name>
    <dbReference type="NCBI Taxonomy" id="411467"/>
    <lineage>
        <taxon>Bacteria</taxon>
        <taxon>Bacillati</taxon>
        <taxon>Bacillota</taxon>
        <taxon>Clostridia</taxon>
        <taxon>Eubacteriales</taxon>
        <taxon>Oscillospiraceae</taxon>
        <taxon>Pseudoflavonifractor</taxon>
    </lineage>
</organism>
<reference evidence="2 3" key="1">
    <citation type="submission" date="2007-04" db="EMBL/GenBank/DDBJ databases">
        <authorList>
            <person name="Fulton L."/>
            <person name="Clifton S."/>
            <person name="Fulton B."/>
            <person name="Xu J."/>
            <person name="Minx P."/>
            <person name="Pepin K.H."/>
            <person name="Johnson M."/>
            <person name="Thiruvilangam P."/>
            <person name="Bhonagiri V."/>
            <person name="Nash W.E."/>
            <person name="Mardis E.R."/>
            <person name="Wilson R.K."/>
        </authorList>
    </citation>
    <scope>NUCLEOTIDE SEQUENCE [LARGE SCALE GENOMIC DNA]</scope>
    <source>
        <strain evidence="2 3">ATCC 29799</strain>
    </source>
</reference>
<proteinExistence type="predicted"/>
<sequence>MQLSQAYRNKIYAGVLGKMIGVYLGRPVEGWPYQTIIDRFGEIPYYVNKELDLPLIVADDDLSGTFAFFRAVEDNGFPTEVTAEQIGKTWLNYIIEDQSILWWGGMGNSTEHTAYLNLKRGIPAPESGSIRRNGPVLAQQIGAQIFMDAYAMMCPGDPEKANRLVRACAGVSHDGVALDAAGFLGALEAAAFDERDLNKLFDSCMAYVETDQLRSLVDDVRNICAAHSDWRKVREVLDSRYGYHLYPGPCHMIPNHAMVLAAILCAGDDFAQSVKIGASAAWDTDCNAGNVGCFNGIRLGLEGMETGPDFRGPVADRLLVITSDGGEGITDAVKETRRIVRAAERTRGLEETPQPPRFAFEYPGSVQGFMPCPYEPFPKAEFTLGNGNMEGAGDGLRVRFAALAEGANASVSVATFLDLHEEYRNYETYVSPTLYGGQTVVLKADCPSEQGPQAAALRVVHRPGQQPEKGGGPLGAAGPRHP</sequence>
<evidence type="ECO:0000313" key="2">
    <source>
        <dbReference type="EMBL" id="EDN00697.1"/>
    </source>
</evidence>
<dbReference type="STRING" id="411467.BACCAP_01463"/>
<dbReference type="Pfam" id="PF03747">
    <property type="entry name" value="ADP_ribosyl_GH"/>
    <property type="match status" value="1"/>
</dbReference>
<feature type="region of interest" description="Disordered" evidence="1">
    <location>
        <begin position="461"/>
        <end position="482"/>
    </location>
</feature>
<dbReference type="InterPro" id="IPR005502">
    <property type="entry name" value="Ribosyl_crysJ1"/>
</dbReference>
<dbReference type="InterPro" id="IPR036705">
    <property type="entry name" value="Ribosyl_crysJ1_sf"/>
</dbReference>
<dbReference type="RefSeq" id="WP_006572011.1">
    <property type="nucleotide sequence ID" value="NZ_AAXG02000010.1"/>
</dbReference>
<reference evidence="2 3" key="2">
    <citation type="submission" date="2007-06" db="EMBL/GenBank/DDBJ databases">
        <title>Draft genome sequence of Pseudoflavonifractor capillosus ATCC 29799.</title>
        <authorList>
            <person name="Sudarsanam P."/>
            <person name="Ley R."/>
            <person name="Guruge J."/>
            <person name="Turnbaugh P.J."/>
            <person name="Mahowald M."/>
            <person name="Liep D."/>
            <person name="Gordon J."/>
        </authorList>
    </citation>
    <scope>NUCLEOTIDE SEQUENCE [LARGE SCALE GENOMIC DNA]</scope>
    <source>
        <strain evidence="2 3">ATCC 29799</strain>
    </source>
</reference>
<name>A6NTD4_9FIRM</name>
<keyword evidence="2" id="KW-0378">Hydrolase</keyword>
<dbReference type="Proteomes" id="UP000003639">
    <property type="component" value="Unassembled WGS sequence"/>
</dbReference>
<dbReference type="Gene3D" id="1.10.4080.10">
    <property type="entry name" value="ADP-ribosylation/Crystallin J1"/>
    <property type="match status" value="1"/>
</dbReference>
<comment type="caution">
    <text evidence="2">The sequence shown here is derived from an EMBL/GenBank/DDBJ whole genome shotgun (WGS) entry which is preliminary data.</text>
</comment>
<evidence type="ECO:0000313" key="3">
    <source>
        <dbReference type="Proteomes" id="UP000003639"/>
    </source>
</evidence>
<keyword evidence="3" id="KW-1185">Reference proteome</keyword>
<evidence type="ECO:0000256" key="1">
    <source>
        <dbReference type="SAM" id="MobiDB-lite"/>
    </source>
</evidence>
<gene>
    <name evidence="2" type="ORF">BACCAP_01463</name>
</gene>
<dbReference type="SUPFAM" id="SSF101478">
    <property type="entry name" value="ADP-ribosylglycohydrolase"/>
    <property type="match status" value="1"/>
</dbReference>
<dbReference type="EMBL" id="AAXG02000010">
    <property type="protein sequence ID" value="EDN00697.1"/>
    <property type="molecule type" value="Genomic_DNA"/>
</dbReference>
<dbReference type="AlphaFoldDB" id="A6NTD4"/>
<protein>
    <submittedName>
        <fullName evidence="2">ADP-ribosylglycohydrolase</fullName>
    </submittedName>
</protein>
<dbReference type="eggNOG" id="COG1397">
    <property type="taxonomic scope" value="Bacteria"/>
</dbReference>